<reference evidence="3" key="2">
    <citation type="submission" date="2023-02" db="EMBL/GenBank/DDBJ databases">
        <title>Pectobacterium carotovorum subsp. carotovorum NBRC 12380.</title>
        <authorList>
            <person name="Ichikawa N."/>
            <person name="Sato H."/>
            <person name="Tonouchi N."/>
        </authorList>
    </citation>
    <scope>NUCLEOTIDE SEQUENCE</scope>
    <source>
        <strain evidence="3">NBRC 12380</strain>
    </source>
</reference>
<evidence type="ECO:0000313" key="5">
    <source>
        <dbReference type="Proteomes" id="UP001165145"/>
    </source>
</evidence>
<dbReference type="Proteomes" id="UP001058167">
    <property type="component" value="Unassembled WGS sequence"/>
</dbReference>
<feature type="transmembrane region" description="Helical" evidence="1">
    <location>
        <begin position="12"/>
        <end position="30"/>
    </location>
</feature>
<keyword evidence="1" id="KW-1133">Transmembrane helix</keyword>
<reference evidence="2" key="1">
    <citation type="submission" date="2022-06" db="EMBL/GenBank/DDBJ databases">
        <title>Draft genome sequences of Pectobacterium carotovorum subsp. carotovorum str. NBRC12380.</title>
        <authorList>
            <person name="Wakabayashi Y."/>
            <person name="Kojima K."/>
        </authorList>
    </citation>
    <scope>NUCLEOTIDE SEQUENCE</scope>
    <source>
        <strain evidence="2">NBRC 12380</strain>
    </source>
</reference>
<dbReference type="InterPro" id="IPR008473">
    <property type="entry name" value="Phage_holin_3_7"/>
</dbReference>
<dbReference type="EMBL" id="BSRL01000001">
    <property type="protein sequence ID" value="GLV68408.1"/>
    <property type="molecule type" value="Genomic_DNA"/>
</dbReference>
<evidence type="ECO:0000313" key="4">
    <source>
        <dbReference type="Proteomes" id="UP001058167"/>
    </source>
</evidence>
<dbReference type="AlphaFoldDB" id="A0AAI9KWL0"/>
<keyword evidence="1" id="KW-0472">Membrane</keyword>
<keyword evidence="4" id="KW-1185">Reference proteome</keyword>
<organism evidence="3 5">
    <name type="scientific">Pectobacterium carotovorum subsp. carotovorum</name>
    <name type="common">Erwinia carotovora subsp. carotovora</name>
    <dbReference type="NCBI Taxonomy" id="555"/>
    <lineage>
        <taxon>Bacteria</taxon>
        <taxon>Pseudomonadati</taxon>
        <taxon>Pseudomonadota</taxon>
        <taxon>Gammaproteobacteria</taxon>
        <taxon>Enterobacterales</taxon>
        <taxon>Pectobacteriaceae</taxon>
        <taxon>Pectobacterium</taxon>
    </lineage>
</organism>
<dbReference type="EMBL" id="BRLF01000001">
    <property type="protein sequence ID" value="GKX46104.1"/>
    <property type="molecule type" value="Genomic_DNA"/>
</dbReference>
<dbReference type="Proteomes" id="UP001165145">
    <property type="component" value="Unassembled WGS sequence"/>
</dbReference>
<evidence type="ECO:0000313" key="2">
    <source>
        <dbReference type="EMBL" id="GKX46104.1"/>
    </source>
</evidence>
<feature type="transmembrane region" description="Helical" evidence="1">
    <location>
        <begin position="42"/>
        <end position="61"/>
    </location>
</feature>
<dbReference type="Pfam" id="PF05449">
    <property type="entry name" value="Phage_holin_3_7"/>
    <property type="match status" value="1"/>
</dbReference>
<protein>
    <submittedName>
        <fullName evidence="3">Membrane protein</fullName>
    </submittedName>
</protein>
<evidence type="ECO:0000256" key="1">
    <source>
        <dbReference type="SAM" id="Phobius"/>
    </source>
</evidence>
<keyword evidence="1" id="KW-0812">Transmembrane</keyword>
<name>A0AAI9KWL0_PECCC</name>
<accession>A0AAI9KWL0</accession>
<comment type="caution">
    <text evidence="3">The sequence shown here is derived from an EMBL/GenBank/DDBJ whole genome shotgun (WGS) entry which is preliminary data.</text>
</comment>
<feature type="transmembrane region" description="Helical" evidence="1">
    <location>
        <begin position="67"/>
        <end position="83"/>
    </location>
</feature>
<gene>
    <name evidence="3" type="ORF">Pcaca03_08520</name>
    <name evidence="2" type="ORF">SOASR016_08560</name>
</gene>
<proteinExistence type="predicted"/>
<sequence>MRYPDSVEVVEMAALVNVIICAVIVVLLMFYRKNGARHRPLISWLAYLLVLVYASVPFRYLFGYYDASWLVVIANMFICAAILRARGNVGRIIDVLRF</sequence>
<evidence type="ECO:0000313" key="3">
    <source>
        <dbReference type="EMBL" id="GLV68408.1"/>
    </source>
</evidence>